<name>A0ABP3UTN0_9CLOT</name>
<keyword evidence="1 2" id="KW-0238">DNA-binding</keyword>
<dbReference type="InterPro" id="IPR001647">
    <property type="entry name" value="HTH_TetR"/>
</dbReference>
<dbReference type="Pfam" id="PF00440">
    <property type="entry name" value="TetR_N"/>
    <property type="match status" value="1"/>
</dbReference>
<keyword evidence="5" id="KW-1185">Reference proteome</keyword>
<gene>
    <name evidence="4" type="ORF">GCM10008906_19130</name>
</gene>
<feature type="domain" description="HTH tetR-type" evidence="3">
    <location>
        <begin position="9"/>
        <end position="69"/>
    </location>
</feature>
<feature type="DNA-binding region" description="H-T-H motif" evidence="2">
    <location>
        <begin position="32"/>
        <end position="51"/>
    </location>
</feature>
<evidence type="ECO:0000313" key="5">
    <source>
        <dbReference type="Proteomes" id="UP001501510"/>
    </source>
</evidence>
<sequence length="226" mass="26952">MDKKTIQKKRMMKYFISATQKIIEKESFDLVTIRKVSDLAGFNSATLYNYFKNLDELVYFSSIKYLEDYVHELPSFIKDCENTYEVFINIWRCFCIHSFEKPEIYFHLFFATDNDSNELIKQYFSLFSDEISKQSKYLLPMFLSENLYDRNLSLLKECINEDFLTSSSITELNEMIVLLYESMLYNILNNKVSYSVEEATDKILKYIKNSILSYINDEMPNAFYNL</sequence>
<dbReference type="Gene3D" id="1.10.357.10">
    <property type="entry name" value="Tetracycline Repressor, domain 2"/>
    <property type="match status" value="1"/>
</dbReference>
<evidence type="ECO:0000259" key="3">
    <source>
        <dbReference type="PROSITE" id="PS50977"/>
    </source>
</evidence>
<comment type="caution">
    <text evidence="4">The sequence shown here is derived from an EMBL/GenBank/DDBJ whole genome shotgun (WGS) entry which is preliminary data.</text>
</comment>
<reference evidence="5" key="1">
    <citation type="journal article" date="2019" name="Int. J. Syst. Evol. Microbiol.">
        <title>The Global Catalogue of Microorganisms (GCM) 10K type strain sequencing project: providing services to taxonomists for standard genome sequencing and annotation.</title>
        <authorList>
            <consortium name="The Broad Institute Genomics Platform"/>
            <consortium name="The Broad Institute Genome Sequencing Center for Infectious Disease"/>
            <person name="Wu L."/>
            <person name="Ma J."/>
        </authorList>
    </citation>
    <scope>NUCLEOTIDE SEQUENCE [LARGE SCALE GENOMIC DNA]</scope>
    <source>
        <strain evidence="5">JCM 1407</strain>
    </source>
</reference>
<evidence type="ECO:0000256" key="2">
    <source>
        <dbReference type="PROSITE-ProRule" id="PRU00335"/>
    </source>
</evidence>
<dbReference type="PROSITE" id="PS50977">
    <property type="entry name" value="HTH_TETR_2"/>
    <property type="match status" value="1"/>
</dbReference>
<proteinExistence type="predicted"/>
<dbReference type="EMBL" id="BAAACG010000009">
    <property type="protein sequence ID" value="GAA0739889.1"/>
    <property type="molecule type" value="Genomic_DNA"/>
</dbReference>
<protein>
    <submittedName>
        <fullName evidence="4">TetR/AcrR family transcriptional regulator</fullName>
    </submittedName>
</protein>
<dbReference type="Proteomes" id="UP001501510">
    <property type="component" value="Unassembled WGS sequence"/>
</dbReference>
<accession>A0ABP3UTN0</accession>
<organism evidence="4 5">
    <name type="scientific">Clostridium oceanicum</name>
    <dbReference type="NCBI Taxonomy" id="1543"/>
    <lineage>
        <taxon>Bacteria</taxon>
        <taxon>Bacillati</taxon>
        <taxon>Bacillota</taxon>
        <taxon>Clostridia</taxon>
        <taxon>Eubacteriales</taxon>
        <taxon>Clostridiaceae</taxon>
        <taxon>Clostridium</taxon>
    </lineage>
</organism>
<dbReference type="RefSeq" id="WP_343761141.1">
    <property type="nucleotide sequence ID" value="NZ_BAAACG010000009.1"/>
</dbReference>
<dbReference type="SUPFAM" id="SSF46689">
    <property type="entry name" value="Homeodomain-like"/>
    <property type="match status" value="1"/>
</dbReference>
<evidence type="ECO:0000313" key="4">
    <source>
        <dbReference type="EMBL" id="GAA0739889.1"/>
    </source>
</evidence>
<dbReference type="InterPro" id="IPR009057">
    <property type="entry name" value="Homeodomain-like_sf"/>
</dbReference>
<evidence type="ECO:0000256" key="1">
    <source>
        <dbReference type="ARBA" id="ARBA00023125"/>
    </source>
</evidence>